<dbReference type="RefSeq" id="XP_016459108.1">
    <property type="nucleotide sequence ID" value="XM_016603622.1"/>
</dbReference>
<keyword evidence="1 2" id="KW-0547">Nucleotide-binding</keyword>
<dbReference type="STRING" id="4097.A0A1S3Z405"/>
<dbReference type="RefSeq" id="XP_016459107.1">
    <property type="nucleotide sequence ID" value="XM_016603621.1"/>
</dbReference>
<dbReference type="KEGG" id="nta:107782693"/>
<keyword evidence="1 2" id="KW-0347">Helicase</keyword>
<evidence type="ECO:0000313" key="3">
    <source>
        <dbReference type="RefSeq" id="XP_016459108.1"/>
    </source>
</evidence>
<dbReference type="Gene3D" id="3.40.50.300">
    <property type="entry name" value="P-loop containing nucleotide triphosphate hydrolases"/>
    <property type="match status" value="1"/>
</dbReference>
<keyword evidence="1 2" id="KW-0378">Hydrolase</keyword>
<gene>
    <name evidence="1 2 3" type="primary">LOC107782693</name>
</gene>
<dbReference type="InterPro" id="IPR027417">
    <property type="entry name" value="P-loop_NTPase"/>
</dbReference>
<keyword evidence="1 2" id="KW-0067">ATP-binding</keyword>
<dbReference type="GO" id="GO:0004386">
    <property type="term" value="F:helicase activity"/>
    <property type="evidence" value="ECO:0007669"/>
    <property type="project" value="UniProtKB-KW"/>
</dbReference>
<protein>
    <submittedName>
        <fullName evidence="1 2">DEAD-box ATP-dependent RNA helicase 10 isoform X1</fullName>
    </submittedName>
</protein>
<dbReference type="PaxDb" id="4097-A0A1S3Z405"/>
<evidence type="ECO:0000313" key="1">
    <source>
        <dbReference type="RefSeq" id="XP_016459106.1"/>
    </source>
</evidence>
<name>A0A1S3Z405_TOBAC</name>
<dbReference type="OrthoDB" id="10261904at2759"/>
<sequence length="104" mass="11764">MSGGNTWSATGSSCHTKGFSLRTIKYLVLDEADIPHDRRIYLFSATMSNKIEAASKYSTVDTLKQQFRFLPAKYKVSSLVKSFSFRFVGRKQAKWQALYLAIGL</sequence>
<organism evidence="3">
    <name type="scientific">Nicotiana tabacum</name>
    <name type="common">Common tobacco</name>
    <dbReference type="NCBI Taxonomy" id="4097"/>
    <lineage>
        <taxon>Eukaryota</taxon>
        <taxon>Viridiplantae</taxon>
        <taxon>Streptophyta</taxon>
        <taxon>Embryophyta</taxon>
        <taxon>Tracheophyta</taxon>
        <taxon>Spermatophyta</taxon>
        <taxon>Magnoliopsida</taxon>
        <taxon>eudicotyledons</taxon>
        <taxon>Gunneridae</taxon>
        <taxon>Pentapetalae</taxon>
        <taxon>asterids</taxon>
        <taxon>lamiids</taxon>
        <taxon>Solanales</taxon>
        <taxon>Solanaceae</taxon>
        <taxon>Nicotianoideae</taxon>
        <taxon>Nicotianeae</taxon>
        <taxon>Nicotiana</taxon>
    </lineage>
</organism>
<evidence type="ECO:0000313" key="2">
    <source>
        <dbReference type="RefSeq" id="XP_016459107.1"/>
    </source>
</evidence>
<dbReference type="SUPFAM" id="SSF52540">
    <property type="entry name" value="P-loop containing nucleoside triphosphate hydrolases"/>
    <property type="match status" value="1"/>
</dbReference>
<accession>A0A1S3Z405</accession>
<proteinExistence type="predicted"/>
<reference evidence="1 2" key="1">
    <citation type="submission" date="2025-04" db="UniProtKB">
        <authorList>
            <consortium name="RefSeq"/>
        </authorList>
    </citation>
    <scope>IDENTIFICATION</scope>
</reference>
<dbReference type="AlphaFoldDB" id="A0A1S3Z405"/>
<dbReference type="RefSeq" id="XP_016459106.1">
    <property type="nucleotide sequence ID" value="XM_016603620.1"/>
</dbReference>